<evidence type="ECO:0000313" key="2">
    <source>
        <dbReference type="EMBL" id="PST38394.1"/>
    </source>
</evidence>
<dbReference type="AlphaFoldDB" id="A0A2T3FT04"/>
<evidence type="ECO:0000313" key="3">
    <source>
        <dbReference type="Proteomes" id="UP000241048"/>
    </source>
</evidence>
<dbReference type="EMBL" id="PYLO01000001">
    <property type="protein sequence ID" value="PST38394.1"/>
    <property type="molecule type" value="Genomic_DNA"/>
</dbReference>
<keyword evidence="1" id="KW-0472">Membrane</keyword>
<sequence>MKSKRILALTGAVILITLYVSSIIFALMDSPLAENLLLASLFCTIVIPAVLYGYAVALRYFKKKK</sequence>
<accession>A0A2T3FT04</accession>
<evidence type="ECO:0000256" key="1">
    <source>
        <dbReference type="SAM" id="Phobius"/>
    </source>
</evidence>
<proteinExistence type="predicted"/>
<feature type="transmembrane region" description="Helical" evidence="1">
    <location>
        <begin position="36"/>
        <end position="61"/>
    </location>
</feature>
<gene>
    <name evidence="2" type="ORF">C7U56_00015</name>
</gene>
<keyword evidence="1" id="KW-1133">Transmembrane helix</keyword>
<comment type="caution">
    <text evidence="2">The sequence shown here is derived from an EMBL/GenBank/DDBJ whole genome shotgun (WGS) entry which is preliminary data.</text>
</comment>
<protein>
    <submittedName>
        <fullName evidence="2">Uncharacterized protein</fullName>
    </submittedName>
</protein>
<name>A0A2T3FT04_9CLOT</name>
<dbReference type="Proteomes" id="UP000241048">
    <property type="component" value="Unassembled WGS sequence"/>
</dbReference>
<organism evidence="2 3">
    <name type="scientific">Clostridium fessum</name>
    <dbReference type="NCBI Taxonomy" id="2126740"/>
    <lineage>
        <taxon>Bacteria</taxon>
        <taxon>Bacillati</taxon>
        <taxon>Bacillota</taxon>
        <taxon>Clostridia</taxon>
        <taxon>Eubacteriales</taxon>
        <taxon>Clostridiaceae</taxon>
        <taxon>Clostridium</taxon>
    </lineage>
</organism>
<reference evidence="2 3" key="1">
    <citation type="submission" date="2018-03" db="EMBL/GenBank/DDBJ databases">
        <title>Lachnoclostridium SNUG30386 gen.nov., sp.nov., isolated from human faeces.</title>
        <authorList>
            <person name="Seo B."/>
            <person name="Jeon K."/>
            <person name="Ko G."/>
        </authorList>
    </citation>
    <scope>NUCLEOTIDE SEQUENCE [LARGE SCALE GENOMIC DNA]</scope>
    <source>
        <strain evidence="2 3">SNUG30386</strain>
    </source>
</reference>
<keyword evidence="3" id="KW-1185">Reference proteome</keyword>
<dbReference type="RefSeq" id="WP_106999694.1">
    <property type="nucleotide sequence ID" value="NZ_DBFCBK010000036.1"/>
</dbReference>
<keyword evidence="1" id="KW-0812">Transmembrane</keyword>